<evidence type="ECO:0000256" key="3">
    <source>
        <dbReference type="ARBA" id="ARBA00022448"/>
    </source>
</evidence>
<gene>
    <name evidence="9" type="ORF">SCHCODRAFT_60725</name>
</gene>
<dbReference type="VEuPathDB" id="FungiDB:SCHCODRAFT_02715788"/>
<keyword evidence="6 7" id="KW-0472">Membrane</keyword>
<dbReference type="InterPro" id="IPR011701">
    <property type="entry name" value="MFS"/>
</dbReference>
<organism evidence="10">
    <name type="scientific">Schizophyllum commune (strain H4-8 / FGSC 9210)</name>
    <name type="common">Split gill fungus</name>
    <dbReference type="NCBI Taxonomy" id="578458"/>
    <lineage>
        <taxon>Eukaryota</taxon>
        <taxon>Fungi</taxon>
        <taxon>Dikarya</taxon>
        <taxon>Basidiomycota</taxon>
        <taxon>Agaricomycotina</taxon>
        <taxon>Agaricomycetes</taxon>
        <taxon>Agaricomycetidae</taxon>
        <taxon>Agaricales</taxon>
        <taxon>Schizophyllaceae</taxon>
        <taxon>Schizophyllum</taxon>
    </lineage>
</organism>
<feature type="transmembrane region" description="Helical" evidence="7">
    <location>
        <begin position="133"/>
        <end position="152"/>
    </location>
</feature>
<comment type="subcellular location">
    <subcellularLocation>
        <location evidence="1">Endomembrane system</location>
        <topology evidence="1">Multi-pass membrane protein</topology>
    </subcellularLocation>
</comment>
<feature type="transmembrane region" description="Helical" evidence="7">
    <location>
        <begin position="336"/>
        <end position="357"/>
    </location>
</feature>
<comment type="similarity">
    <text evidence="2">Belongs to the major facilitator superfamily.</text>
</comment>
<keyword evidence="4 7" id="KW-0812">Transmembrane</keyword>
<name>D8QHU6_SCHCM</name>
<dbReference type="Pfam" id="PF07690">
    <property type="entry name" value="MFS_1"/>
    <property type="match status" value="1"/>
</dbReference>
<dbReference type="RefSeq" id="XP_003027892.1">
    <property type="nucleotide sequence ID" value="XM_003027846.1"/>
</dbReference>
<evidence type="ECO:0000313" key="10">
    <source>
        <dbReference type="Proteomes" id="UP000007431"/>
    </source>
</evidence>
<dbReference type="EMBL" id="GL377312">
    <property type="protein sequence ID" value="EFI92989.1"/>
    <property type="molecule type" value="Genomic_DNA"/>
</dbReference>
<dbReference type="PANTHER" id="PTHR23514:SF3">
    <property type="entry name" value="BYPASS OF STOP CODON PROTEIN 6"/>
    <property type="match status" value="1"/>
</dbReference>
<dbReference type="OrthoDB" id="413079at2759"/>
<proteinExistence type="inferred from homology"/>
<dbReference type="GO" id="GO:0012505">
    <property type="term" value="C:endomembrane system"/>
    <property type="evidence" value="ECO:0007669"/>
    <property type="project" value="UniProtKB-SubCell"/>
</dbReference>
<evidence type="ECO:0000256" key="6">
    <source>
        <dbReference type="ARBA" id="ARBA00023136"/>
    </source>
</evidence>
<feature type="transmembrane region" description="Helical" evidence="7">
    <location>
        <begin position="158"/>
        <end position="180"/>
    </location>
</feature>
<accession>D8QHU6</accession>
<evidence type="ECO:0000259" key="8">
    <source>
        <dbReference type="PROSITE" id="PS50850"/>
    </source>
</evidence>
<feature type="domain" description="Major facilitator superfamily (MFS) profile" evidence="8">
    <location>
        <begin position="1"/>
        <end position="380"/>
    </location>
</feature>
<evidence type="ECO:0000313" key="9">
    <source>
        <dbReference type="EMBL" id="EFI92989.1"/>
    </source>
</evidence>
<dbReference type="AlphaFoldDB" id="D8QHU6"/>
<dbReference type="PANTHER" id="PTHR23514">
    <property type="entry name" value="BYPASS OF STOP CODON PROTEIN 6"/>
    <property type="match status" value="1"/>
</dbReference>
<evidence type="ECO:0000256" key="2">
    <source>
        <dbReference type="ARBA" id="ARBA00008335"/>
    </source>
</evidence>
<feature type="transmembrane region" description="Helical" evidence="7">
    <location>
        <begin position="72"/>
        <end position="90"/>
    </location>
</feature>
<dbReference type="OMA" id="YHINFAI"/>
<protein>
    <recommendedName>
        <fullName evidence="8">Major facilitator superfamily (MFS) profile domain-containing protein</fullName>
    </recommendedName>
</protein>
<feature type="transmembrane region" description="Helical" evidence="7">
    <location>
        <begin position="250"/>
        <end position="269"/>
    </location>
</feature>
<dbReference type="InterPro" id="IPR051788">
    <property type="entry name" value="MFS_Transporter"/>
</dbReference>
<keyword evidence="3" id="KW-0813">Transport</keyword>
<dbReference type="InterPro" id="IPR036259">
    <property type="entry name" value="MFS_trans_sf"/>
</dbReference>
<reference evidence="9 10" key="1">
    <citation type="journal article" date="2010" name="Nat. Biotechnol.">
        <title>Genome sequence of the model mushroom Schizophyllum commune.</title>
        <authorList>
            <person name="Ohm R.A."/>
            <person name="de Jong J.F."/>
            <person name="Lugones L.G."/>
            <person name="Aerts A."/>
            <person name="Kothe E."/>
            <person name="Stajich J.E."/>
            <person name="de Vries R.P."/>
            <person name="Record E."/>
            <person name="Levasseur A."/>
            <person name="Baker S.E."/>
            <person name="Bartholomew K.A."/>
            <person name="Coutinho P.M."/>
            <person name="Erdmann S."/>
            <person name="Fowler T.J."/>
            <person name="Gathman A.C."/>
            <person name="Lombard V."/>
            <person name="Henrissat B."/>
            <person name="Knabe N."/>
            <person name="Kuees U."/>
            <person name="Lilly W.W."/>
            <person name="Lindquist E."/>
            <person name="Lucas S."/>
            <person name="Magnuson J.K."/>
            <person name="Piumi F."/>
            <person name="Raudaskoski M."/>
            <person name="Salamov A."/>
            <person name="Schmutz J."/>
            <person name="Schwarze F.W.M.R."/>
            <person name="vanKuyk P.A."/>
            <person name="Horton J.S."/>
            <person name="Grigoriev I.V."/>
            <person name="Woesten H.A.B."/>
        </authorList>
    </citation>
    <scope>NUCLEOTIDE SEQUENCE [LARGE SCALE GENOMIC DNA]</scope>
    <source>
        <strain evidence="10">H4-8 / FGSC 9210</strain>
    </source>
</reference>
<dbReference type="InParanoid" id="D8QHU6"/>
<feature type="transmembrane region" description="Helical" evidence="7">
    <location>
        <begin position="306"/>
        <end position="324"/>
    </location>
</feature>
<evidence type="ECO:0000256" key="5">
    <source>
        <dbReference type="ARBA" id="ARBA00022989"/>
    </source>
</evidence>
<dbReference type="GO" id="GO:0016020">
    <property type="term" value="C:membrane"/>
    <property type="evidence" value="ECO:0007669"/>
    <property type="project" value="TreeGrafter"/>
</dbReference>
<evidence type="ECO:0000256" key="4">
    <source>
        <dbReference type="ARBA" id="ARBA00022692"/>
    </source>
</evidence>
<dbReference type="eggNOG" id="ENOG502QQA7">
    <property type="taxonomic scope" value="Eukaryota"/>
</dbReference>
<dbReference type="PROSITE" id="PS50850">
    <property type="entry name" value="MFS"/>
    <property type="match status" value="1"/>
</dbReference>
<dbReference type="InterPro" id="IPR020846">
    <property type="entry name" value="MFS_dom"/>
</dbReference>
<feature type="transmembrane region" description="Helical" evidence="7">
    <location>
        <begin position="216"/>
        <end position="238"/>
    </location>
</feature>
<dbReference type="GO" id="GO:0022857">
    <property type="term" value="F:transmembrane transporter activity"/>
    <property type="evidence" value="ECO:0007669"/>
    <property type="project" value="InterPro"/>
</dbReference>
<dbReference type="SUPFAM" id="SSF103473">
    <property type="entry name" value="MFS general substrate transporter"/>
    <property type="match status" value="1"/>
</dbReference>
<dbReference type="KEGG" id="scm:SCHCO_02715788"/>
<dbReference type="GeneID" id="9591663"/>
<evidence type="ECO:0000256" key="7">
    <source>
        <dbReference type="SAM" id="Phobius"/>
    </source>
</evidence>
<dbReference type="Proteomes" id="UP000007431">
    <property type="component" value="Unassembled WGS sequence"/>
</dbReference>
<feature type="transmembrane region" description="Helical" evidence="7">
    <location>
        <begin position="281"/>
        <end position="300"/>
    </location>
</feature>
<keyword evidence="10" id="KW-1185">Reference proteome</keyword>
<feature type="transmembrane region" description="Helical" evidence="7">
    <location>
        <begin position="40"/>
        <end position="65"/>
    </location>
</feature>
<dbReference type="FunFam" id="1.20.1250.20:FF:000286">
    <property type="entry name" value="MFS efflux transporter"/>
    <property type="match status" value="1"/>
</dbReference>
<dbReference type="HOGENOM" id="CLU_021993_6_0_1"/>
<keyword evidence="5 7" id="KW-1133">Transmembrane helix</keyword>
<dbReference type="Gene3D" id="1.20.1250.20">
    <property type="entry name" value="MFS general substrate transporter like domains"/>
    <property type="match status" value="2"/>
</dbReference>
<evidence type="ECO:0000256" key="1">
    <source>
        <dbReference type="ARBA" id="ARBA00004127"/>
    </source>
</evidence>
<sequence length="380" mass="40534">MFVEGSIGVPRPLQSLTPLLGWNDGTTGPLLPVIQETYGISFFIVSLLFVANCIGFLSGTFLNVWLDVKIGLGKAILLGALVQLVAYAMIAPTPPFPVMVVAYGLAGFGMSFQNAHCNGFIGSLKNPFSKLGVLHATYGLGAFCAPLASTYFSTQKHWSFHFLISTGLALLNVFSLLFVLRGKRQEVLMAEGGVAQQERQSGGGNRYKAILSNRSVNLLATFALIYTGTEVTLGGWIVTFIINKRGGGESAGYISSGFFGGLTVGRLALIWVNKKVGEYRALFMYLVISICLEITIWFVPSIIENGIAVSLVGVLLGPMFPILLGQATRVVPKVYLTPSVGFIAGIAMVGSALLPFATGVLSNQYGIGALQPLLVNSPFF</sequence>